<evidence type="ECO:0000313" key="3">
    <source>
        <dbReference type="EMBL" id="ALN20530.1"/>
    </source>
</evidence>
<dbReference type="EMBL" id="CP013124">
    <property type="protein sequence ID" value="ALN20530.1"/>
    <property type="molecule type" value="Genomic_DNA"/>
</dbReference>
<dbReference type="Pfam" id="PF22150">
    <property type="entry name" value="Tt1218-like"/>
    <property type="match status" value="1"/>
</dbReference>
<reference evidence="3 4" key="1">
    <citation type="submission" date="2015-11" db="EMBL/GenBank/DDBJ databases">
        <authorList>
            <person name="Chong T.M."/>
            <person name="Chan K.G."/>
            <person name="Dessaux Y."/>
        </authorList>
    </citation>
    <scope>NUCLEOTIDE SEQUENCE [LARGE SCALE GENOMIC DNA]</scope>
    <source>
        <strain evidence="3 4">S5.2</strain>
    </source>
</reference>
<protein>
    <submittedName>
        <fullName evidence="3">Pilus assembly protein PilV</fullName>
    </submittedName>
</protein>
<evidence type="ECO:0000313" key="4">
    <source>
        <dbReference type="Proteomes" id="UP000028530"/>
    </source>
</evidence>
<keyword evidence="1" id="KW-0812">Transmembrane</keyword>
<keyword evidence="4" id="KW-1185">Reference proteome</keyword>
<dbReference type="InterPro" id="IPR013362">
    <property type="entry name" value="Pilus_4_PilV"/>
</dbReference>
<keyword evidence="1" id="KW-0472">Membrane</keyword>
<dbReference type="RefSeq" id="WP_017361292.1">
    <property type="nucleotide sequence ID" value="NZ_CP013124.1"/>
</dbReference>
<dbReference type="InterPro" id="IPR012902">
    <property type="entry name" value="N_methyl_site"/>
</dbReference>
<organism evidence="3 4">
    <name type="scientific">Ectopseudomonas mendocina S5.2</name>
    <dbReference type="NCBI Taxonomy" id="1225174"/>
    <lineage>
        <taxon>Bacteria</taxon>
        <taxon>Pseudomonadati</taxon>
        <taxon>Pseudomonadota</taxon>
        <taxon>Gammaproteobacteria</taxon>
        <taxon>Pseudomonadales</taxon>
        <taxon>Pseudomonadaceae</taxon>
        <taxon>Ectopseudomonas</taxon>
    </lineage>
</organism>
<name>A0ABN4IXH2_ECTME</name>
<sequence length="188" mass="20260">MNSSSYTQRGASLIEVLVALLIFTVGLLGLAAMQLSSLRSTADSGQRSQSVWLMQDFIERMRANPAGTEAQYATAQNCAALPARMCADYYNPSTGAKVNASECNASQMAAFDAWETQCSYAAIANFNTIDARFNSRDFITPPTIGNMLVPVINGNGLNVSLNWQNRGSANNKNDAVTTNGTTTLRVER</sequence>
<feature type="transmembrane region" description="Helical" evidence="1">
    <location>
        <begin position="12"/>
        <end position="33"/>
    </location>
</feature>
<dbReference type="InterPro" id="IPR054402">
    <property type="entry name" value="Tt1218-like_dom"/>
</dbReference>
<dbReference type="Proteomes" id="UP000028530">
    <property type="component" value="Chromosome"/>
</dbReference>
<proteinExistence type="predicted"/>
<evidence type="ECO:0000256" key="1">
    <source>
        <dbReference type="SAM" id="Phobius"/>
    </source>
</evidence>
<dbReference type="Pfam" id="PF07963">
    <property type="entry name" value="N_methyl"/>
    <property type="match status" value="1"/>
</dbReference>
<keyword evidence="1" id="KW-1133">Transmembrane helix</keyword>
<gene>
    <name evidence="3" type="ORF">DW68_018440</name>
</gene>
<dbReference type="GeneID" id="57607866"/>
<feature type="domain" description="Type IV pilin Tt1218-like" evidence="2">
    <location>
        <begin position="32"/>
        <end position="114"/>
    </location>
</feature>
<accession>A0ABN4IXH2</accession>
<evidence type="ECO:0000259" key="2">
    <source>
        <dbReference type="Pfam" id="PF22150"/>
    </source>
</evidence>
<dbReference type="NCBIfam" id="TIGR02523">
    <property type="entry name" value="type_IV_pilV"/>
    <property type="match status" value="1"/>
</dbReference>